<keyword evidence="9" id="KW-1185">Reference proteome</keyword>
<protein>
    <submittedName>
        <fullName evidence="8">Uncharacterized protein</fullName>
    </submittedName>
</protein>
<evidence type="ECO:0000256" key="5">
    <source>
        <dbReference type="ARBA" id="ARBA00022857"/>
    </source>
</evidence>
<dbReference type="EMBL" id="BRYA01000107">
    <property type="protein sequence ID" value="GMI39672.1"/>
    <property type="molecule type" value="Genomic_DNA"/>
</dbReference>
<keyword evidence="5" id="KW-0521">NADP</keyword>
<evidence type="ECO:0000313" key="9">
    <source>
        <dbReference type="Proteomes" id="UP001165065"/>
    </source>
</evidence>
<evidence type="ECO:0000256" key="2">
    <source>
        <dbReference type="ARBA" id="ARBA00022630"/>
    </source>
</evidence>
<feature type="region of interest" description="Disordered" evidence="7">
    <location>
        <begin position="438"/>
        <end position="458"/>
    </location>
</feature>
<reference evidence="9" key="1">
    <citation type="journal article" date="2023" name="Commun. Biol.">
        <title>Genome analysis of Parmales, the sister group of diatoms, reveals the evolutionary specialization of diatoms from phago-mixotrophs to photoautotrophs.</title>
        <authorList>
            <person name="Ban H."/>
            <person name="Sato S."/>
            <person name="Yoshikawa S."/>
            <person name="Yamada K."/>
            <person name="Nakamura Y."/>
            <person name="Ichinomiya M."/>
            <person name="Sato N."/>
            <person name="Blanc-Mathieu R."/>
            <person name="Endo H."/>
            <person name="Kuwata A."/>
            <person name="Ogata H."/>
        </authorList>
    </citation>
    <scope>NUCLEOTIDE SEQUENCE [LARGE SCALE GENOMIC DNA]</scope>
</reference>
<dbReference type="OrthoDB" id="38045at2759"/>
<dbReference type="SUPFAM" id="SSF51905">
    <property type="entry name" value="FAD/NAD(P)-binding domain"/>
    <property type="match status" value="1"/>
</dbReference>
<evidence type="ECO:0000256" key="4">
    <source>
        <dbReference type="ARBA" id="ARBA00022827"/>
    </source>
</evidence>
<comment type="similarity">
    <text evidence="1">Belongs to the carotenoid/retinoid oxidoreductase family. CrtISO subfamily.</text>
</comment>
<dbReference type="Proteomes" id="UP001165065">
    <property type="component" value="Unassembled WGS sequence"/>
</dbReference>
<dbReference type="AlphaFoldDB" id="A0A9W7GAW2"/>
<dbReference type="InterPro" id="IPR036188">
    <property type="entry name" value="FAD/NAD-bd_sf"/>
</dbReference>
<keyword evidence="3" id="KW-0732">Signal</keyword>
<proteinExistence type="inferred from homology"/>
<accession>A0A9W7GAW2</accession>
<feature type="region of interest" description="Disordered" evidence="7">
    <location>
        <begin position="37"/>
        <end position="60"/>
    </location>
</feature>
<evidence type="ECO:0000256" key="6">
    <source>
        <dbReference type="ARBA" id="ARBA00023027"/>
    </source>
</evidence>
<dbReference type="InterPro" id="IPR052206">
    <property type="entry name" value="Retinol_saturase"/>
</dbReference>
<organism evidence="8 9">
    <name type="scientific">Triparma columacea</name>
    <dbReference type="NCBI Taxonomy" id="722753"/>
    <lineage>
        <taxon>Eukaryota</taxon>
        <taxon>Sar</taxon>
        <taxon>Stramenopiles</taxon>
        <taxon>Ochrophyta</taxon>
        <taxon>Bolidophyceae</taxon>
        <taxon>Parmales</taxon>
        <taxon>Triparmaceae</taxon>
        <taxon>Triparma</taxon>
    </lineage>
</organism>
<dbReference type="PROSITE" id="PS51257">
    <property type="entry name" value="PROKAR_LIPOPROTEIN"/>
    <property type="match status" value="1"/>
</dbReference>
<dbReference type="Gene3D" id="3.50.50.60">
    <property type="entry name" value="FAD/NAD(P)-binding domain"/>
    <property type="match status" value="2"/>
</dbReference>
<gene>
    <name evidence="8" type="ORF">TrCOL_g10465</name>
</gene>
<comment type="caution">
    <text evidence="8">The sequence shown here is derived from an EMBL/GenBank/DDBJ whole genome shotgun (WGS) entry which is preliminary data.</text>
</comment>
<evidence type="ECO:0000313" key="8">
    <source>
        <dbReference type="EMBL" id="GMI39672.1"/>
    </source>
</evidence>
<keyword evidence="2" id="KW-0285">Flavoprotein</keyword>
<dbReference type="PANTHER" id="PTHR46091">
    <property type="entry name" value="BLR7054 PROTEIN"/>
    <property type="match status" value="1"/>
</dbReference>
<dbReference type="PANTHER" id="PTHR46091:SF3">
    <property type="entry name" value="AMINE OXIDASE DOMAIN-CONTAINING PROTEIN"/>
    <property type="match status" value="1"/>
</dbReference>
<sequence>MKSKSSTNVVALAVAATVGCVAGYVLIRRSFKPKSIKNARRKAAPPAPNPRKASSDPSRDAFRVKKLPESIDYVIIGSGMGSLYTAALLSKAGYVCVVLEQHYVAGGCTHSFHDGAYEFDTGLHYVGRMEKYAALFDMVSTGSKVEWAKMGTEEDGYCYDEIKLGEEEPWKFRAGEDNFIADLVKEFPDEEEGIREYVRLCKRANKKADLYFYGKMFPRFVQSLLNKFLNKEYFTYANTTTWDMVTSLIKNPTTTPGKRLRAILCGQFGDYGLKPQDSSFLIQAGIVAHYMEGAYYPVGGSQRISKAIVPTIEKAGGRVLVSCRAKEVLVEGGRATGVNVVTVDKSGQDKGPVVTVRGKLGVISGAGAVVTNDLVPKEYREKLGYEKMFGEVKSSISHVYAFIGMKGTTSSLGLRCANLWVLPVDSTGPSGNYSYEGAALDSSDKGSDGGTVWDGKGEDDMPGGKEDMLLFVGFPSVKDPNYAKEHPGKSACEMITTAHPSWFSKFETSSNPQSGKRNNAEYTNLKKSLELKLLNGLYRNYPLTRGTVEYVNIATPLTNKYYLGRCDSYGLEHTPEHYGGSLNNMRPKTDIEGLYVTGQDVGTVGIVGALNGGILTAHAVLGYSFWDLVVEERNFIEDVLRMEGKI</sequence>
<keyword evidence="4" id="KW-0274">FAD</keyword>
<keyword evidence="6" id="KW-0520">NAD</keyword>
<dbReference type="Pfam" id="PF13450">
    <property type="entry name" value="NAD_binding_8"/>
    <property type="match status" value="1"/>
</dbReference>
<evidence type="ECO:0000256" key="3">
    <source>
        <dbReference type="ARBA" id="ARBA00022729"/>
    </source>
</evidence>
<evidence type="ECO:0000256" key="1">
    <source>
        <dbReference type="ARBA" id="ARBA00005855"/>
    </source>
</evidence>
<name>A0A9W7GAW2_9STRA</name>
<evidence type="ECO:0000256" key="7">
    <source>
        <dbReference type="SAM" id="MobiDB-lite"/>
    </source>
</evidence>